<evidence type="ECO:0000313" key="3">
    <source>
        <dbReference type="Proteomes" id="UP000235672"/>
    </source>
</evidence>
<dbReference type="AlphaFoldDB" id="A0A2J6PFP3"/>
<feature type="region of interest" description="Disordered" evidence="1">
    <location>
        <begin position="17"/>
        <end position="58"/>
    </location>
</feature>
<gene>
    <name evidence="2" type="ORF">NA56DRAFT_756228</name>
</gene>
<accession>A0A2J6PFP3</accession>
<organism evidence="2 3">
    <name type="scientific">Hyaloscypha hepaticicola</name>
    <dbReference type="NCBI Taxonomy" id="2082293"/>
    <lineage>
        <taxon>Eukaryota</taxon>
        <taxon>Fungi</taxon>
        <taxon>Dikarya</taxon>
        <taxon>Ascomycota</taxon>
        <taxon>Pezizomycotina</taxon>
        <taxon>Leotiomycetes</taxon>
        <taxon>Helotiales</taxon>
        <taxon>Hyaloscyphaceae</taxon>
        <taxon>Hyaloscypha</taxon>
    </lineage>
</organism>
<dbReference type="Proteomes" id="UP000235672">
    <property type="component" value="Unassembled WGS sequence"/>
</dbReference>
<evidence type="ECO:0000256" key="1">
    <source>
        <dbReference type="SAM" id="MobiDB-lite"/>
    </source>
</evidence>
<feature type="compositionally biased region" description="Polar residues" evidence="1">
    <location>
        <begin position="45"/>
        <end position="58"/>
    </location>
</feature>
<sequence length="257" mass="29126">MTYILAEDELTVPVYSSRPKKTPLRCRQDSSESPGRPPKRRRITTSEASSGESIKSESINASAAVEDVVFPAHEPIRPVFCCTSVKAKDSEYAYKLGSSTSTLQRGRMCNFRNHIAEYSQGKGIPVNDNLHWPEGADYLVKVVEYRQAKESQASPPRKKSKISPAKTIKRFRKGSCSKDEDLVEWKQAVPGRYFVETKHKKGKRRPCHAFDEVLITEELDGIPACFERVKKINMEVMCPVHSGRKWICEFWTKVAGE</sequence>
<proteinExistence type="predicted"/>
<dbReference type="OrthoDB" id="3556979at2759"/>
<keyword evidence="3" id="KW-1185">Reference proteome</keyword>
<evidence type="ECO:0000313" key="2">
    <source>
        <dbReference type="EMBL" id="PMD12875.1"/>
    </source>
</evidence>
<protein>
    <submittedName>
        <fullName evidence="2">Uncharacterized protein</fullName>
    </submittedName>
</protein>
<name>A0A2J6PFP3_9HELO</name>
<reference evidence="2 3" key="1">
    <citation type="submission" date="2016-05" db="EMBL/GenBank/DDBJ databases">
        <title>A degradative enzymes factory behind the ericoid mycorrhizal symbiosis.</title>
        <authorList>
            <consortium name="DOE Joint Genome Institute"/>
            <person name="Martino E."/>
            <person name="Morin E."/>
            <person name="Grelet G."/>
            <person name="Kuo A."/>
            <person name="Kohler A."/>
            <person name="Daghino S."/>
            <person name="Barry K."/>
            <person name="Choi C."/>
            <person name="Cichocki N."/>
            <person name="Clum A."/>
            <person name="Copeland A."/>
            <person name="Hainaut M."/>
            <person name="Haridas S."/>
            <person name="Labutti K."/>
            <person name="Lindquist E."/>
            <person name="Lipzen A."/>
            <person name="Khouja H.-R."/>
            <person name="Murat C."/>
            <person name="Ohm R."/>
            <person name="Olson A."/>
            <person name="Spatafora J."/>
            <person name="Veneault-Fourrey C."/>
            <person name="Henrissat B."/>
            <person name="Grigoriev I."/>
            <person name="Martin F."/>
            <person name="Perotto S."/>
        </authorList>
    </citation>
    <scope>NUCLEOTIDE SEQUENCE [LARGE SCALE GENOMIC DNA]</scope>
    <source>
        <strain evidence="2 3">UAMH 7357</strain>
    </source>
</reference>
<dbReference type="EMBL" id="KZ613540">
    <property type="protein sequence ID" value="PMD12875.1"/>
    <property type="molecule type" value="Genomic_DNA"/>
</dbReference>